<evidence type="ECO:0000259" key="1">
    <source>
        <dbReference type="SMART" id="SM00833"/>
    </source>
</evidence>
<gene>
    <name evidence="2" type="ordered locus">AS9A_3572</name>
</gene>
<dbReference type="SMART" id="SM00833">
    <property type="entry name" value="CobW_C"/>
    <property type="match status" value="1"/>
</dbReference>
<protein>
    <recommendedName>
        <fullName evidence="1">CobW C-terminal domain-containing protein</fullName>
    </recommendedName>
</protein>
<dbReference type="Gene3D" id="3.40.50.300">
    <property type="entry name" value="P-loop containing nucleotide triphosphate hydrolases"/>
    <property type="match status" value="1"/>
</dbReference>
<dbReference type="InterPro" id="IPR051927">
    <property type="entry name" value="Zn_Chap_cDPG_Synth"/>
</dbReference>
<dbReference type="InterPro" id="IPR011629">
    <property type="entry name" value="CobW-like_C"/>
</dbReference>
<dbReference type="InterPro" id="IPR003495">
    <property type="entry name" value="CobW/HypB/UreG_nucleotide-bd"/>
</dbReference>
<dbReference type="NCBIfam" id="NF047431">
    <property type="entry name" value="hiber_recruit"/>
    <property type="match status" value="1"/>
</dbReference>
<dbReference type="OrthoDB" id="9808822at2"/>
<reference evidence="2 3" key="1">
    <citation type="journal article" date="2011" name="J. Bacteriol.">
        <title>Complete genome sequence of Amycolicicoccus subflavus DQS3-9A1T, an actinomycete isolated from crude oil-polluted soil.</title>
        <authorList>
            <person name="Cai M."/>
            <person name="Chen W.M."/>
            <person name="Nie Y."/>
            <person name="Chi C.Q."/>
            <person name="Wang Y.N."/>
            <person name="Tang Y.Q."/>
            <person name="Li G.Y."/>
            <person name="Wu X.L."/>
        </authorList>
    </citation>
    <scope>NUCLEOTIDE SEQUENCE [LARGE SCALE GENOMIC DNA]</scope>
    <source>
        <strain evidence="3">DSM 45089 / DQS3-9A1</strain>
    </source>
</reference>
<accession>F6ERD2</accession>
<keyword evidence="3" id="KW-1185">Reference proteome</keyword>
<dbReference type="EMBL" id="CP002786">
    <property type="protein sequence ID" value="AEF42010.1"/>
    <property type="molecule type" value="Genomic_DNA"/>
</dbReference>
<feature type="domain" description="CobW C-terminal" evidence="1">
    <location>
        <begin position="260"/>
        <end position="376"/>
    </location>
</feature>
<dbReference type="SUPFAM" id="SSF90002">
    <property type="entry name" value="Hypothetical protein YjiA, C-terminal domain"/>
    <property type="match status" value="1"/>
</dbReference>
<name>F6ERD2_HOYSD</name>
<dbReference type="Pfam" id="PF02492">
    <property type="entry name" value="cobW"/>
    <property type="match status" value="1"/>
</dbReference>
<dbReference type="RefSeq" id="WP_013808359.1">
    <property type="nucleotide sequence ID" value="NC_015564.1"/>
</dbReference>
<dbReference type="eggNOG" id="COG0523">
    <property type="taxonomic scope" value="Bacteria"/>
</dbReference>
<organism evidence="2 3">
    <name type="scientific">Hoyosella subflava (strain DSM 45089 / JCM 17490 / NBRC 109087 / DQS3-9A1)</name>
    <name type="common">Amycolicicoccus subflavus</name>
    <dbReference type="NCBI Taxonomy" id="443218"/>
    <lineage>
        <taxon>Bacteria</taxon>
        <taxon>Bacillati</taxon>
        <taxon>Actinomycetota</taxon>
        <taxon>Actinomycetes</taxon>
        <taxon>Mycobacteriales</taxon>
        <taxon>Hoyosellaceae</taxon>
        <taxon>Hoyosella</taxon>
    </lineage>
</organism>
<dbReference type="KEGG" id="asd:AS9A_3572"/>
<evidence type="ECO:0000313" key="2">
    <source>
        <dbReference type="EMBL" id="AEF42010.1"/>
    </source>
</evidence>
<dbReference type="Proteomes" id="UP000009235">
    <property type="component" value="Chromosome"/>
</dbReference>
<sequence length="422" mass="45891">MTDQRTPVVLVCGWQGDSRAVAQALQREGTTVVHHDLSEVSTGVVRRTLMTTNGITPREKTTILELAHGCVSCTLREDLLPLLRRLHTRSRVERIVLLIDPVLEPEALSWAIEHVVVSGMVGHVDGPAGQDVRVDATVTCIDAATWLSDATSDDTLDERGIVASNDDDRTVAQVVVGQADFADAIVISGAANDGWEQAKLNAVLARLAPGAPIAWTGAGGSIDAERLLANIPAPSRRGEITDAHSPMLRGEPPLDSDCGVQIVEFSAQRPFHPERLHESIDTLLDGVICTRGRFWVASQPDQVLWMESAGGGLRIAASGLWLDAMTREQQAEQNPERHAIAALRWDPRFGDRDCSMAVLVHDAEPQRITEALQSALLTDEELALGEAEWATWNDPFGQWHEDPCDELAGAETVDLTIRKEGH</sequence>
<evidence type="ECO:0000313" key="3">
    <source>
        <dbReference type="Proteomes" id="UP000009235"/>
    </source>
</evidence>
<proteinExistence type="predicted"/>
<dbReference type="PANTHER" id="PTHR43603">
    <property type="entry name" value="COBW DOMAIN-CONTAINING PROTEIN DDB_G0274527"/>
    <property type="match status" value="1"/>
</dbReference>
<dbReference type="HOGENOM" id="CLU_017452_2_0_11"/>
<dbReference type="InterPro" id="IPR027417">
    <property type="entry name" value="P-loop_NTPase"/>
</dbReference>
<dbReference type="STRING" id="443218.AS9A_3572"/>
<dbReference type="PANTHER" id="PTHR43603:SF1">
    <property type="entry name" value="ZINC-REGULATED GTPASE METALLOPROTEIN ACTIVATOR 1"/>
    <property type="match status" value="1"/>
</dbReference>
<dbReference type="Pfam" id="PF07683">
    <property type="entry name" value="CobW_C"/>
    <property type="match status" value="1"/>
</dbReference>
<dbReference type="AlphaFoldDB" id="F6ERD2"/>